<evidence type="ECO:0000256" key="5">
    <source>
        <dbReference type="SAM" id="Phobius"/>
    </source>
</evidence>
<evidence type="ECO:0000256" key="2">
    <source>
        <dbReference type="ARBA" id="ARBA00022692"/>
    </source>
</evidence>
<feature type="transmembrane region" description="Helical" evidence="5">
    <location>
        <begin position="157"/>
        <end position="175"/>
    </location>
</feature>
<keyword evidence="7" id="KW-1185">Reference proteome</keyword>
<feature type="transmembrane region" description="Helical" evidence="5">
    <location>
        <begin position="104"/>
        <end position="121"/>
    </location>
</feature>
<evidence type="ECO:0000313" key="7">
    <source>
        <dbReference type="Proteomes" id="UP001157974"/>
    </source>
</evidence>
<sequence>MGFVGTSGLRIGRRDVAVVCPRRVGGLDGTVHRRRANVVPRMTKKNDPVRKSVEEVEDIGPYVRQLLGWVGVAIATGVGVYYVDGGARAQEFAAGYIIEQSLSVDNLFVFLLIFNYFKVPIHAQEKVLNWGIFGAVVMRGIMIIAGEELIKKFEITSLFLGALLFYSSVNILLSADSDEEEDLSDNFIVKTSKKLFKTVDFYDGENFFTKVMDGDIMRRVATPLLICMITVEVSDVIFALDSVPAVLGISRDWKVVYLSNILAICGLRSLYFILESVIGSLRYLPQSLAIVLSFVGAKLCGSYFGLTVDTSLSLGIVVSTLGVGVAASLLNPEDEDLPPAGAEKKSA</sequence>
<comment type="caution">
    <text evidence="6">The sequence shown here is derived from an EMBL/GenBank/DDBJ whole genome shotgun (WGS) entry which is preliminary data.</text>
</comment>
<feature type="transmembrane region" description="Helical" evidence="5">
    <location>
        <begin position="255"/>
        <end position="274"/>
    </location>
</feature>
<feature type="transmembrane region" description="Helical" evidence="5">
    <location>
        <begin position="312"/>
        <end position="330"/>
    </location>
</feature>
<dbReference type="InterPro" id="IPR005496">
    <property type="entry name" value="Integral_membrane_TerC"/>
</dbReference>
<evidence type="ECO:0000313" key="6">
    <source>
        <dbReference type="EMBL" id="KAJ8905531.1"/>
    </source>
</evidence>
<keyword evidence="3 5" id="KW-1133">Transmembrane helix</keyword>
<gene>
    <name evidence="6" type="ORF">NDN08_002038</name>
</gene>
<comment type="subcellular location">
    <subcellularLocation>
        <location evidence="1">Membrane</location>
        <topology evidence="1">Multi-pass membrane protein</topology>
    </subcellularLocation>
</comment>
<dbReference type="Proteomes" id="UP001157974">
    <property type="component" value="Unassembled WGS sequence"/>
</dbReference>
<evidence type="ECO:0000256" key="3">
    <source>
        <dbReference type="ARBA" id="ARBA00022989"/>
    </source>
</evidence>
<keyword evidence="4 5" id="KW-0472">Membrane</keyword>
<dbReference type="InterPro" id="IPR022369">
    <property type="entry name" value="Integral_membrane_TerC_rswitch"/>
</dbReference>
<dbReference type="Pfam" id="PF03741">
    <property type="entry name" value="TerC"/>
    <property type="match status" value="1"/>
</dbReference>
<organism evidence="6 7">
    <name type="scientific">Rhodosorus marinus</name>
    <dbReference type="NCBI Taxonomy" id="101924"/>
    <lineage>
        <taxon>Eukaryota</taxon>
        <taxon>Rhodophyta</taxon>
        <taxon>Stylonematophyceae</taxon>
        <taxon>Stylonematales</taxon>
        <taxon>Stylonemataceae</taxon>
        <taxon>Rhodosorus</taxon>
    </lineage>
</organism>
<feature type="transmembrane region" description="Helical" evidence="5">
    <location>
        <begin position="127"/>
        <end position="145"/>
    </location>
</feature>
<proteinExistence type="predicted"/>
<evidence type="ECO:0000256" key="4">
    <source>
        <dbReference type="ARBA" id="ARBA00023136"/>
    </source>
</evidence>
<reference evidence="6 7" key="1">
    <citation type="journal article" date="2023" name="Nat. Commun.">
        <title>Origin of minicircular mitochondrial genomes in red algae.</title>
        <authorList>
            <person name="Lee Y."/>
            <person name="Cho C.H."/>
            <person name="Lee Y.M."/>
            <person name="Park S.I."/>
            <person name="Yang J.H."/>
            <person name="West J.A."/>
            <person name="Bhattacharya D."/>
            <person name="Yoon H.S."/>
        </authorList>
    </citation>
    <scope>NUCLEOTIDE SEQUENCE [LARGE SCALE GENOMIC DNA]</scope>
    <source>
        <strain evidence="6 7">CCMP1338</strain>
        <tissue evidence="6">Whole cell</tissue>
    </source>
</reference>
<dbReference type="PANTHER" id="PTHR30238">
    <property type="entry name" value="MEMBRANE BOUND PREDICTED REDOX MODULATOR"/>
    <property type="match status" value="1"/>
</dbReference>
<keyword evidence="2 5" id="KW-0812">Transmembrane</keyword>
<dbReference type="NCBIfam" id="TIGR03718">
    <property type="entry name" value="R_switched_Alx"/>
    <property type="match status" value="1"/>
</dbReference>
<dbReference type="GO" id="GO:0016020">
    <property type="term" value="C:membrane"/>
    <property type="evidence" value="ECO:0007669"/>
    <property type="project" value="UniProtKB-SubCell"/>
</dbReference>
<protein>
    <submittedName>
        <fullName evidence="6">Uncharacterized protein</fullName>
    </submittedName>
</protein>
<dbReference type="EMBL" id="JAMWBK010000004">
    <property type="protein sequence ID" value="KAJ8905531.1"/>
    <property type="molecule type" value="Genomic_DNA"/>
</dbReference>
<feature type="transmembrane region" description="Helical" evidence="5">
    <location>
        <begin position="286"/>
        <end position="305"/>
    </location>
</feature>
<name>A0AAV8UYE3_9RHOD</name>
<dbReference type="PANTHER" id="PTHR30238:SF0">
    <property type="entry name" value="THYLAKOID MEMBRANE PROTEIN TERC, CHLOROPLASTIC"/>
    <property type="match status" value="1"/>
</dbReference>
<accession>A0AAV8UYE3</accession>
<dbReference type="AlphaFoldDB" id="A0AAV8UYE3"/>
<feature type="transmembrane region" description="Helical" evidence="5">
    <location>
        <begin position="66"/>
        <end position="83"/>
    </location>
</feature>
<evidence type="ECO:0000256" key="1">
    <source>
        <dbReference type="ARBA" id="ARBA00004141"/>
    </source>
</evidence>